<keyword evidence="3" id="KW-1185">Reference proteome</keyword>
<dbReference type="AlphaFoldDB" id="A0AAN7UN25"/>
<proteinExistence type="predicted"/>
<gene>
    <name evidence="2" type="ORF">RRF57_011577</name>
</gene>
<name>A0AAN7UN25_9PEZI</name>
<dbReference type="EMBL" id="JAWHQM010000058">
    <property type="protein sequence ID" value="KAK5635865.1"/>
    <property type="molecule type" value="Genomic_DNA"/>
</dbReference>
<evidence type="ECO:0000313" key="2">
    <source>
        <dbReference type="EMBL" id="KAK5635865.1"/>
    </source>
</evidence>
<dbReference type="Pfam" id="PF24494">
    <property type="entry name" value="DUF7587"/>
    <property type="match status" value="1"/>
</dbReference>
<comment type="caution">
    <text evidence="2">The sequence shown here is derived from an EMBL/GenBank/DDBJ whole genome shotgun (WGS) entry which is preliminary data.</text>
</comment>
<feature type="domain" description="DUF7587" evidence="1">
    <location>
        <begin position="11"/>
        <end position="153"/>
    </location>
</feature>
<evidence type="ECO:0000259" key="1">
    <source>
        <dbReference type="Pfam" id="PF24494"/>
    </source>
</evidence>
<reference evidence="2 3" key="1">
    <citation type="submission" date="2023-10" db="EMBL/GenBank/DDBJ databases">
        <title>Draft genome sequence of Xylaria bambusicola isolate GMP-LS, the root and basal stem rot pathogen of sugarcane in Indonesia.</title>
        <authorList>
            <person name="Selvaraj P."/>
            <person name="Muralishankar V."/>
            <person name="Muruganantham S."/>
            <person name="Sp S."/>
            <person name="Haryani S."/>
            <person name="Lau K.J.X."/>
            <person name="Naqvi N.I."/>
        </authorList>
    </citation>
    <scope>NUCLEOTIDE SEQUENCE [LARGE SCALE GENOMIC DNA]</scope>
    <source>
        <strain evidence="2">GMP-LS</strain>
    </source>
</reference>
<evidence type="ECO:0000313" key="3">
    <source>
        <dbReference type="Proteomes" id="UP001305414"/>
    </source>
</evidence>
<dbReference type="PANTHER" id="PTHR40781:SF1">
    <property type="match status" value="1"/>
</dbReference>
<protein>
    <recommendedName>
        <fullName evidence="1">DUF7587 domain-containing protein</fullName>
    </recommendedName>
</protein>
<dbReference type="InterPro" id="IPR056009">
    <property type="entry name" value="DUF7587"/>
</dbReference>
<accession>A0AAN7UN25</accession>
<sequence length="209" mass="24508">MDQYRCRPEELPRNLYRVQYPKSRTNQSDEGLTAADTTTIYGDSEHQRGLFRLAVENHFTWSYRGASPFISLFSDREHAVSWACSEPWRGSSPHSEDWTFCTISTSLLHEVYVFKVSSLVDELRVKIPEKAEQHKKGGYICLHRVPEHAIIEEQLPRDVKGRTRELDDDYDDNRWDPYGGYDSDDSAVVNNYDDNMIRELEEFYSRWGI</sequence>
<dbReference type="Proteomes" id="UP001305414">
    <property type="component" value="Unassembled WGS sequence"/>
</dbReference>
<organism evidence="2 3">
    <name type="scientific">Xylaria bambusicola</name>
    <dbReference type="NCBI Taxonomy" id="326684"/>
    <lineage>
        <taxon>Eukaryota</taxon>
        <taxon>Fungi</taxon>
        <taxon>Dikarya</taxon>
        <taxon>Ascomycota</taxon>
        <taxon>Pezizomycotina</taxon>
        <taxon>Sordariomycetes</taxon>
        <taxon>Xylariomycetidae</taxon>
        <taxon>Xylariales</taxon>
        <taxon>Xylariaceae</taxon>
        <taxon>Xylaria</taxon>
    </lineage>
</organism>
<dbReference type="PANTHER" id="PTHR40781">
    <property type="match status" value="1"/>
</dbReference>